<organism evidence="2 3">
    <name type="scientific">Senna tora</name>
    <dbReference type="NCBI Taxonomy" id="362788"/>
    <lineage>
        <taxon>Eukaryota</taxon>
        <taxon>Viridiplantae</taxon>
        <taxon>Streptophyta</taxon>
        <taxon>Embryophyta</taxon>
        <taxon>Tracheophyta</taxon>
        <taxon>Spermatophyta</taxon>
        <taxon>Magnoliopsida</taxon>
        <taxon>eudicotyledons</taxon>
        <taxon>Gunneridae</taxon>
        <taxon>Pentapetalae</taxon>
        <taxon>rosids</taxon>
        <taxon>fabids</taxon>
        <taxon>Fabales</taxon>
        <taxon>Fabaceae</taxon>
        <taxon>Caesalpinioideae</taxon>
        <taxon>Cassia clade</taxon>
        <taxon>Senna</taxon>
    </lineage>
</organism>
<proteinExistence type="predicted"/>
<evidence type="ECO:0000313" key="3">
    <source>
        <dbReference type="Proteomes" id="UP000634136"/>
    </source>
</evidence>
<sequence length="30" mass="3347">MAEERIEDSGDANCKTQHKSVHAALRNDGY</sequence>
<feature type="region of interest" description="Disordered" evidence="1">
    <location>
        <begin position="1"/>
        <end position="30"/>
    </location>
</feature>
<feature type="compositionally biased region" description="Acidic residues" evidence="1">
    <location>
        <begin position="1"/>
        <end position="10"/>
    </location>
</feature>
<gene>
    <name evidence="2" type="ORF">G2W53_009286</name>
</gene>
<dbReference type="Proteomes" id="UP000634136">
    <property type="component" value="Unassembled WGS sequence"/>
</dbReference>
<name>A0A834WXT5_9FABA</name>
<keyword evidence="3" id="KW-1185">Reference proteome</keyword>
<reference evidence="2" key="1">
    <citation type="submission" date="2020-09" db="EMBL/GenBank/DDBJ databases">
        <title>Genome-Enabled Discovery of Anthraquinone Biosynthesis in Senna tora.</title>
        <authorList>
            <person name="Kang S.-H."/>
            <person name="Pandey R.P."/>
            <person name="Lee C.-M."/>
            <person name="Sim J.-S."/>
            <person name="Jeong J.-T."/>
            <person name="Choi B.-S."/>
            <person name="Jung M."/>
            <person name="Ginzburg D."/>
            <person name="Zhao K."/>
            <person name="Won S.Y."/>
            <person name="Oh T.-J."/>
            <person name="Yu Y."/>
            <person name="Kim N.-H."/>
            <person name="Lee O.R."/>
            <person name="Lee T.-H."/>
            <person name="Bashyal P."/>
            <person name="Kim T.-S."/>
            <person name="Lee W.-H."/>
            <person name="Kawkins C."/>
            <person name="Kim C.-K."/>
            <person name="Kim J.S."/>
            <person name="Ahn B.O."/>
            <person name="Rhee S.Y."/>
            <person name="Sohng J.K."/>
        </authorList>
    </citation>
    <scope>NUCLEOTIDE SEQUENCE</scope>
    <source>
        <tissue evidence="2">Leaf</tissue>
    </source>
</reference>
<accession>A0A834WXT5</accession>
<evidence type="ECO:0000256" key="1">
    <source>
        <dbReference type="SAM" id="MobiDB-lite"/>
    </source>
</evidence>
<dbReference type="EMBL" id="JAAIUW010000004">
    <property type="protein sequence ID" value="KAF7834427.1"/>
    <property type="molecule type" value="Genomic_DNA"/>
</dbReference>
<dbReference type="AlphaFoldDB" id="A0A834WXT5"/>
<protein>
    <submittedName>
        <fullName evidence="2">Uncharacterized protein</fullName>
    </submittedName>
</protein>
<evidence type="ECO:0000313" key="2">
    <source>
        <dbReference type="EMBL" id="KAF7834427.1"/>
    </source>
</evidence>
<comment type="caution">
    <text evidence="2">The sequence shown here is derived from an EMBL/GenBank/DDBJ whole genome shotgun (WGS) entry which is preliminary data.</text>
</comment>